<feature type="transmembrane region" description="Helical" evidence="1">
    <location>
        <begin position="12"/>
        <end position="33"/>
    </location>
</feature>
<feature type="transmembrane region" description="Helical" evidence="1">
    <location>
        <begin position="77"/>
        <end position="99"/>
    </location>
</feature>
<evidence type="ECO:0000256" key="1">
    <source>
        <dbReference type="SAM" id="Phobius"/>
    </source>
</evidence>
<reference evidence="2 3" key="1">
    <citation type="submission" date="2020-07" db="EMBL/GenBank/DDBJ databases">
        <authorList>
            <person name="Sun Q."/>
        </authorList>
    </citation>
    <scope>NUCLEOTIDE SEQUENCE [LARGE SCALE GENOMIC DNA]</scope>
    <source>
        <strain evidence="2 3">WYCCWR 11290</strain>
    </source>
</reference>
<organism evidence="2 3">
    <name type="scientific">Rhizobium changzhiense</name>
    <dbReference type="NCBI Taxonomy" id="2692317"/>
    <lineage>
        <taxon>Bacteria</taxon>
        <taxon>Pseudomonadati</taxon>
        <taxon>Pseudomonadota</taxon>
        <taxon>Alphaproteobacteria</taxon>
        <taxon>Hyphomicrobiales</taxon>
        <taxon>Rhizobiaceae</taxon>
        <taxon>Rhizobium/Agrobacterium group</taxon>
        <taxon>Rhizobium</taxon>
    </lineage>
</organism>
<dbReference type="RefSeq" id="WP_180695943.1">
    <property type="nucleotide sequence ID" value="NZ_JACCPJ010000006.1"/>
</dbReference>
<evidence type="ECO:0000313" key="2">
    <source>
        <dbReference type="EMBL" id="NZD63928.1"/>
    </source>
</evidence>
<keyword evidence="1" id="KW-0472">Membrane</keyword>
<dbReference type="Proteomes" id="UP000532162">
    <property type="component" value="Unassembled WGS sequence"/>
</dbReference>
<dbReference type="EMBL" id="JACCPJ010000006">
    <property type="protein sequence ID" value="NZD63928.1"/>
    <property type="molecule type" value="Genomic_DNA"/>
</dbReference>
<gene>
    <name evidence="2" type="ORF">HX900_22935</name>
</gene>
<comment type="caution">
    <text evidence="2">The sequence shown here is derived from an EMBL/GenBank/DDBJ whole genome shotgun (WGS) entry which is preliminary data.</text>
</comment>
<keyword evidence="1" id="KW-1133">Transmembrane helix</keyword>
<accession>A0A7Z0UDS5</accession>
<evidence type="ECO:0000313" key="3">
    <source>
        <dbReference type="Proteomes" id="UP000532162"/>
    </source>
</evidence>
<feature type="transmembrane region" description="Helical" evidence="1">
    <location>
        <begin position="105"/>
        <end position="125"/>
    </location>
</feature>
<evidence type="ECO:0008006" key="4">
    <source>
        <dbReference type="Google" id="ProtNLM"/>
    </source>
</evidence>
<feature type="transmembrane region" description="Helical" evidence="1">
    <location>
        <begin position="45"/>
        <end position="65"/>
    </location>
</feature>
<name>A0A7Z0UDS5_9HYPH</name>
<proteinExistence type="predicted"/>
<protein>
    <recommendedName>
        <fullName evidence="4">Transmembrane protein</fullName>
    </recommendedName>
</protein>
<dbReference type="AlphaFoldDB" id="A0A7Z0UDS5"/>
<sequence>MVAVMPNALHRLLRSGVIHVLVALLAMGSWAVFANRAHAMPLPLYAGLVQGAISACLTLFLKSVIDWLSKRFVGSARFWAPPPIACLGSASILVAIHAATGTPEILKTIAFPLLVSTSYAAVYNYSISAKRGFDT</sequence>
<keyword evidence="1" id="KW-0812">Transmembrane</keyword>